<dbReference type="EMBL" id="JBAHYK010001234">
    <property type="protein sequence ID" value="KAL0568910.1"/>
    <property type="molecule type" value="Genomic_DNA"/>
</dbReference>
<evidence type="ECO:0000256" key="1">
    <source>
        <dbReference type="SAM" id="MobiDB-lite"/>
    </source>
</evidence>
<feature type="region of interest" description="Disordered" evidence="1">
    <location>
        <begin position="125"/>
        <end position="185"/>
    </location>
</feature>
<accession>A0ABR3F155</accession>
<reference evidence="2 3" key="1">
    <citation type="submission" date="2024-02" db="EMBL/GenBank/DDBJ databases">
        <title>A draft genome for the cacao thread blight pathogen Marasmius crinis-equi.</title>
        <authorList>
            <person name="Cohen S.P."/>
            <person name="Baruah I.K."/>
            <person name="Amoako-Attah I."/>
            <person name="Bukari Y."/>
            <person name="Meinhardt L.W."/>
            <person name="Bailey B.A."/>
        </authorList>
    </citation>
    <scope>NUCLEOTIDE SEQUENCE [LARGE SCALE GENOMIC DNA]</scope>
    <source>
        <strain evidence="2 3">GH-76</strain>
    </source>
</reference>
<keyword evidence="3" id="KW-1185">Reference proteome</keyword>
<feature type="compositionally biased region" description="Low complexity" evidence="1">
    <location>
        <begin position="143"/>
        <end position="160"/>
    </location>
</feature>
<organism evidence="2 3">
    <name type="scientific">Marasmius crinis-equi</name>
    <dbReference type="NCBI Taxonomy" id="585013"/>
    <lineage>
        <taxon>Eukaryota</taxon>
        <taxon>Fungi</taxon>
        <taxon>Dikarya</taxon>
        <taxon>Basidiomycota</taxon>
        <taxon>Agaricomycotina</taxon>
        <taxon>Agaricomycetes</taxon>
        <taxon>Agaricomycetidae</taxon>
        <taxon>Agaricales</taxon>
        <taxon>Marasmiineae</taxon>
        <taxon>Marasmiaceae</taxon>
        <taxon>Marasmius</taxon>
    </lineage>
</organism>
<evidence type="ECO:0000313" key="2">
    <source>
        <dbReference type="EMBL" id="KAL0568910.1"/>
    </source>
</evidence>
<proteinExistence type="predicted"/>
<evidence type="ECO:0000313" key="3">
    <source>
        <dbReference type="Proteomes" id="UP001465976"/>
    </source>
</evidence>
<comment type="caution">
    <text evidence="2">The sequence shown here is derived from an EMBL/GenBank/DDBJ whole genome shotgun (WGS) entry which is preliminary data.</text>
</comment>
<name>A0ABR3F155_9AGAR</name>
<protein>
    <submittedName>
        <fullName evidence="2">Uncharacterized protein</fullName>
    </submittedName>
</protein>
<gene>
    <name evidence="2" type="ORF">V5O48_013066</name>
</gene>
<feature type="compositionally biased region" description="Pro residues" evidence="1">
    <location>
        <begin position="161"/>
        <end position="172"/>
    </location>
</feature>
<sequence length="279" mass="30984">MESVFLGVRYPLAHAAGYRGTKADMRKDLYADIRRELQERSPKPPRLRCFKPHHMGHPVTPPILRTSEPEKAGSWIQMCWGTHSEVECNRPFVLVPPLGVEHALHSPFPCLCAIQKELEQVARVSQPVNRNEERLSSPPSSPVPFNFTSSPSTRRFSSPPTSLPPSSSPPSSPVLRNPNMDAQDAQEEETLADATVSVKFWVKDVPAGPVNIDLETENGKLFLGNHKVALGELYVEKSPMDVYNAGKGIWEPFTWAGGIDVGHRKELLIRERGLSIVIG</sequence>
<dbReference type="Proteomes" id="UP001465976">
    <property type="component" value="Unassembled WGS sequence"/>
</dbReference>